<feature type="region of interest" description="Disordered" evidence="1">
    <location>
        <begin position="1"/>
        <end position="79"/>
    </location>
</feature>
<name>A0ABR2HNP3_9PEZI</name>
<organism evidence="2 3">
    <name type="scientific">Apiospora arundinis</name>
    <dbReference type="NCBI Taxonomy" id="335852"/>
    <lineage>
        <taxon>Eukaryota</taxon>
        <taxon>Fungi</taxon>
        <taxon>Dikarya</taxon>
        <taxon>Ascomycota</taxon>
        <taxon>Pezizomycotina</taxon>
        <taxon>Sordariomycetes</taxon>
        <taxon>Xylariomycetidae</taxon>
        <taxon>Amphisphaeriales</taxon>
        <taxon>Apiosporaceae</taxon>
        <taxon>Apiospora</taxon>
    </lineage>
</organism>
<reference evidence="2 3" key="1">
    <citation type="journal article" date="2024" name="IMA Fungus">
        <title>Apiospora arundinis, a panoply of carbohydrate-active enzymes and secondary metabolites.</title>
        <authorList>
            <person name="Sorensen T."/>
            <person name="Petersen C."/>
            <person name="Muurmann A.T."/>
            <person name="Christiansen J.V."/>
            <person name="Brundto M.L."/>
            <person name="Overgaard C.K."/>
            <person name="Boysen A.T."/>
            <person name="Wollenberg R.D."/>
            <person name="Larsen T.O."/>
            <person name="Sorensen J.L."/>
            <person name="Nielsen K.L."/>
            <person name="Sondergaard T.E."/>
        </authorList>
    </citation>
    <scope>NUCLEOTIDE SEQUENCE [LARGE SCALE GENOMIC DNA]</scope>
    <source>
        <strain evidence="2 3">AAU 773</strain>
    </source>
</reference>
<keyword evidence="3" id="KW-1185">Reference proteome</keyword>
<evidence type="ECO:0000313" key="2">
    <source>
        <dbReference type="EMBL" id="KAK8849182.1"/>
    </source>
</evidence>
<proteinExistence type="predicted"/>
<protein>
    <submittedName>
        <fullName evidence="2">Uncharacterized protein</fullName>
    </submittedName>
</protein>
<dbReference type="EMBL" id="JAPCWZ010000010">
    <property type="protein sequence ID" value="KAK8849182.1"/>
    <property type="molecule type" value="Genomic_DNA"/>
</dbReference>
<feature type="region of interest" description="Disordered" evidence="1">
    <location>
        <begin position="395"/>
        <end position="419"/>
    </location>
</feature>
<feature type="region of interest" description="Disordered" evidence="1">
    <location>
        <begin position="436"/>
        <end position="457"/>
    </location>
</feature>
<evidence type="ECO:0000256" key="1">
    <source>
        <dbReference type="SAM" id="MobiDB-lite"/>
    </source>
</evidence>
<sequence length="587" mass="64714">MPGDSESTNPFVRFKHRVDDQISQTVRGIWSPSSSSSPKNATTASAHDESSASALSKTGHTNDLAPVMGSGGGPFSSPDEFSTLESAVARSLRDKTVESWVQHSAYSPLLLQYSLPQPLPKDVKSGPREGRFTFRDAFEDLLAVSSGQPLADLESRPKLIPEEANYGSGGELGFHTPLLQPPFGVFGSMRDWYDWEASLERRRLWDAYFPPASFAPAARRIATVATSDLFRRELTADQAERHIRQYIRDAAACDEERAWRRQQLLYMGGPSSPILGLLGMPPNGSSSSGGIPFAGVFSNNTGGSDDDFRFLMNAIQSAGLEMLREVNTKDDREGRPVTDAFVQRLIRLGESIGRDIRKELGLGKEGEEDWHSMQKGTDIRDFIRLAKSKAEEILKEMGGPSSGKTDRPDGADADTSEDLYRETESDFARRLGVGSNRKSGLVPLPPPVPNQDKKNAPTVVTPLDDTAARQQEVGAWERGTTNLPKSDVDKNGNAEWTEEIPESDGGKTVKSVARRVGPWMTHETVTTTRYDAQGNVVQRMTQRQHSASKEFKWSSSSSYEAAENREDEKTTEEDNKSSSGKGWFWTK</sequence>
<comment type="caution">
    <text evidence="2">The sequence shown here is derived from an EMBL/GenBank/DDBJ whole genome shotgun (WGS) entry which is preliminary data.</text>
</comment>
<feature type="compositionally biased region" description="Polar residues" evidence="1">
    <location>
        <begin position="1"/>
        <end position="10"/>
    </location>
</feature>
<feature type="compositionally biased region" description="Polar residues" evidence="1">
    <location>
        <begin position="39"/>
        <end position="61"/>
    </location>
</feature>
<accession>A0ABR2HNP3</accession>
<dbReference type="Proteomes" id="UP001390339">
    <property type="component" value="Unassembled WGS sequence"/>
</dbReference>
<feature type="region of interest" description="Disordered" evidence="1">
    <location>
        <begin position="537"/>
        <end position="587"/>
    </location>
</feature>
<evidence type="ECO:0000313" key="3">
    <source>
        <dbReference type="Proteomes" id="UP001390339"/>
    </source>
</evidence>
<feature type="region of interest" description="Disordered" evidence="1">
    <location>
        <begin position="480"/>
        <end position="509"/>
    </location>
</feature>
<feature type="compositionally biased region" description="Basic and acidic residues" evidence="1">
    <location>
        <begin position="562"/>
        <end position="576"/>
    </location>
</feature>
<gene>
    <name evidence="2" type="ORF">PGQ11_015662</name>
</gene>